<feature type="compositionally biased region" description="Polar residues" evidence="1">
    <location>
        <begin position="219"/>
        <end position="231"/>
    </location>
</feature>
<sequence length="240" mass="26820">MDTSGQEYYFIEEWDVTEEGEYVLKMECLEQNGCQNATIWLVDVSEAQWNIFGEIGLIAAGGMCCFGLIALPIALILYLSNRNKSKVMMINYDGMIMPLSELTPETVSKIENANNLPPVDNPFADTGISKSEDFVDGRESVENGTLLTTDQVFALMKGDVDEAQKRVSDPFADYNEVKVEQSTPKKTSNSKDIAFWDSGDDKQFTSAETKQVVKDTRNKSQTKANDSQSKTGAWKDWDDL</sequence>
<evidence type="ECO:0000313" key="3">
    <source>
        <dbReference type="EMBL" id="ADD93221.1"/>
    </source>
</evidence>
<name>D6PBX0_9ARCH</name>
<feature type="region of interest" description="Disordered" evidence="1">
    <location>
        <begin position="207"/>
        <end position="240"/>
    </location>
</feature>
<keyword evidence="2" id="KW-0812">Transmembrane</keyword>
<protein>
    <submittedName>
        <fullName evidence="3">Uncharacterized protein</fullName>
    </submittedName>
</protein>
<evidence type="ECO:0000256" key="1">
    <source>
        <dbReference type="SAM" id="MobiDB-lite"/>
    </source>
</evidence>
<keyword evidence="2" id="KW-0472">Membrane</keyword>
<feature type="transmembrane region" description="Helical" evidence="2">
    <location>
        <begin position="55"/>
        <end position="79"/>
    </location>
</feature>
<accession>D6PBX0</accession>
<dbReference type="AlphaFoldDB" id="D6PBX0"/>
<evidence type="ECO:0000256" key="2">
    <source>
        <dbReference type="SAM" id="Phobius"/>
    </source>
</evidence>
<keyword evidence="2" id="KW-1133">Transmembrane helix</keyword>
<dbReference type="EMBL" id="GU942971">
    <property type="protein sequence ID" value="ADD93221.1"/>
    <property type="molecule type" value="Genomic_DNA"/>
</dbReference>
<proteinExistence type="predicted"/>
<reference evidence="3" key="1">
    <citation type="journal article" date="2010" name="ISME J.">
        <title>Metagenome of the Mediterranean deep chlorophyll maximum studied by direct and fosmid library 454 pyrosequencing.</title>
        <authorList>
            <person name="Ghai R."/>
            <person name="Martin-Cuadrado A.B."/>
            <person name="Molto A.G."/>
            <person name="Heredia I.G."/>
            <person name="Cabrera R."/>
            <person name="Martin J."/>
            <person name="Verdu M."/>
            <person name="Deschamps P."/>
            <person name="Moreira D."/>
            <person name="Lopez-Garcia P."/>
            <person name="Mira A."/>
            <person name="Rodriguez-Valera F."/>
        </authorList>
    </citation>
    <scope>NUCLEOTIDE SEQUENCE</scope>
</reference>
<organism evidence="3">
    <name type="scientific">uncultured archaeon MedDCM-OCT-S08-C37</name>
    <dbReference type="NCBI Taxonomy" id="743097"/>
    <lineage>
        <taxon>Archaea</taxon>
        <taxon>environmental samples</taxon>
    </lineage>
</organism>